<dbReference type="AlphaFoldDB" id="A0A1L9RYM5"/>
<keyword evidence="10" id="KW-1185">Reference proteome</keyword>
<protein>
    <recommendedName>
        <fullName evidence="11">Cytochrome P450</fullName>
    </recommendedName>
</protein>
<sequence length="533" mass="59505">MTLNLSQGPLLDADWHGVSRVALLVCISIVIWAGYKFIFYPNFLSAFRHVPRAKGGYPLIGNAMVGFERPPGESVWKVTKKSPNDGMLNLRGVVGLDQILLTKHELISEMLVDRAYEYEKPDGILDAMETVVGNSLLVAKGDVHRQHRRQLMPGFNIRPIRSLYPIFWKKGQAFNRAIISELGIDRPSKSGNVLSGSFDFNHRATILTMDNLICGGVGVDLDLVSHPDHPIVAGYEEALEPTPSKVFMYLATDMGIRKFADYLCWGTSKSFEDSCARLRSIVRDIVREKVEQQEKGTNSEGIFTQVISSQGCSQEKLVEHTLTLIAAGHETISAGFAWVIHSLARNPDIQTRLRQEINANIPKDLATDPDARLAEILESLPLLNAVCYETIRLYPSVYVVYRTAVCDTFIGGLPVPKGTRLMSCPWSYNRNPEIWGPRSEEWIPSRWLDPKTGKFDRMGGVSPKAANMSFHFGPRNCIGQEFARTEMRSLVAAFVTGFEFELSNPDEVLQPTGLVSARPGYKMMINVRTVEAV</sequence>
<evidence type="ECO:0008006" key="11">
    <source>
        <dbReference type="Google" id="ProtNLM"/>
    </source>
</evidence>
<keyword evidence="5 6" id="KW-0408">Iron</keyword>
<dbReference type="PRINTS" id="PR00385">
    <property type="entry name" value="P450"/>
</dbReference>
<gene>
    <name evidence="9" type="ORF">ASPWEDRAFT_33357</name>
</gene>
<keyword evidence="7" id="KW-0503">Monooxygenase</keyword>
<dbReference type="GO" id="GO:0020037">
    <property type="term" value="F:heme binding"/>
    <property type="evidence" value="ECO:0007669"/>
    <property type="project" value="InterPro"/>
</dbReference>
<dbReference type="Proteomes" id="UP000184383">
    <property type="component" value="Unassembled WGS sequence"/>
</dbReference>
<evidence type="ECO:0000256" key="8">
    <source>
        <dbReference type="SAM" id="Phobius"/>
    </source>
</evidence>
<dbReference type="PANTHER" id="PTHR24305:SF166">
    <property type="entry name" value="CYTOCHROME P450 12A4, MITOCHONDRIAL-RELATED"/>
    <property type="match status" value="1"/>
</dbReference>
<dbReference type="InterPro" id="IPR050121">
    <property type="entry name" value="Cytochrome_P450_monoxygenase"/>
</dbReference>
<evidence type="ECO:0000256" key="6">
    <source>
        <dbReference type="PIRSR" id="PIRSR602403-1"/>
    </source>
</evidence>
<dbReference type="RefSeq" id="XP_040693688.1">
    <property type="nucleotide sequence ID" value="XM_040833766.1"/>
</dbReference>
<evidence type="ECO:0000256" key="1">
    <source>
        <dbReference type="ARBA" id="ARBA00001971"/>
    </source>
</evidence>
<evidence type="ECO:0000313" key="9">
    <source>
        <dbReference type="EMBL" id="OJJ40012.1"/>
    </source>
</evidence>
<keyword evidence="8" id="KW-0472">Membrane</keyword>
<comment type="similarity">
    <text evidence="2 7">Belongs to the cytochrome P450 family.</text>
</comment>
<dbReference type="EMBL" id="KV878209">
    <property type="protein sequence ID" value="OJJ40012.1"/>
    <property type="molecule type" value="Genomic_DNA"/>
</dbReference>
<keyword evidence="8" id="KW-1133">Transmembrane helix</keyword>
<keyword evidence="4 7" id="KW-0560">Oxidoreductase</keyword>
<keyword evidence="3 6" id="KW-0479">Metal-binding</keyword>
<dbReference type="GeneID" id="63749614"/>
<feature type="binding site" description="axial binding residue" evidence="6">
    <location>
        <position position="477"/>
    </location>
    <ligand>
        <name>heme</name>
        <dbReference type="ChEBI" id="CHEBI:30413"/>
    </ligand>
    <ligandPart>
        <name>Fe</name>
        <dbReference type="ChEBI" id="CHEBI:18248"/>
    </ligandPart>
</feature>
<dbReference type="InterPro" id="IPR002403">
    <property type="entry name" value="Cyt_P450_E_grp-IV"/>
</dbReference>
<dbReference type="OrthoDB" id="1470350at2759"/>
<accession>A0A1L9RYM5</accession>
<comment type="cofactor">
    <cofactor evidence="1 6">
        <name>heme</name>
        <dbReference type="ChEBI" id="CHEBI:30413"/>
    </cofactor>
</comment>
<dbReference type="PANTHER" id="PTHR24305">
    <property type="entry name" value="CYTOCHROME P450"/>
    <property type="match status" value="1"/>
</dbReference>
<dbReference type="InterPro" id="IPR001128">
    <property type="entry name" value="Cyt_P450"/>
</dbReference>
<proteinExistence type="inferred from homology"/>
<dbReference type="VEuPathDB" id="FungiDB:ASPWEDRAFT_33357"/>
<evidence type="ECO:0000313" key="10">
    <source>
        <dbReference type="Proteomes" id="UP000184383"/>
    </source>
</evidence>
<dbReference type="STRING" id="1073089.A0A1L9RYM5"/>
<evidence type="ECO:0000256" key="2">
    <source>
        <dbReference type="ARBA" id="ARBA00010617"/>
    </source>
</evidence>
<keyword evidence="6 7" id="KW-0349">Heme</keyword>
<dbReference type="GO" id="GO:0004497">
    <property type="term" value="F:monooxygenase activity"/>
    <property type="evidence" value="ECO:0007669"/>
    <property type="project" value="UniProtKB-KW"/>
</dbReference>
<reference evidence="10" key="1">
    <citation type="journal article" date="2017" name="Genome Biol.">
        <title>Comparative genomics reveals high biological diversity and specific adaptations in the industrially and medically important fungal genus Aspergillus.</title>
        <authorList>
            <person name="de Vries R.P."/>
            <person name="Riley R."/>
            <person name="Wiebenga A."/>
            <person name="Aguilar-Osorio G."/>
            <person name="Amillis S."/>
            <person name="Uchima C.A."/>
            <person name="Anderluh G."/>
            <person name="Asadollahi M."/>
            <person name="Askin M."/>
            <person name="Barry K."/>
            <person name="Battaglia E."/>
            <person name="Bayram O."/>
            <person name="Benocci T."/>
            <person name="Braus-Stromeyer S.A."/>
            <person name="Caldana C."/>
            <person name="Canovas D."/>
            <person name="Cerqueira G.C."/>
            <person name="Chen F."/>
            <person name="Chen W."/>
            <person name="Choi C."/>
            <person name="Clum A."/>
            <person name="Dos Santos R.A."/>
            <person name="Damasio A.R."/>
            <person name="Diallinas G."/>
            <person name="Emri T."/>
            <person name="Fekete E."/>
            <person name="Flipphi M."/>
            <person name="Freyberg S."/>
            <person name="Gallo A."/>
            <person name="Gournas C."/>
            <person name="Habgood R."/>
            <person name="Hainaut M."/>
            <person name="Harispe M.L."/>
            <person name="Henrissat B."/>
            <person name="Hilden K.S."/>
            <person name="Hope R."/>
            <person name="Hossain A."/>
            <person name="Karabika E."/>
            <person name="Karaffa L."/>
            <person name="Karanyi Z."/>
            <person name="Krasevec N."/>
            <person name="Kuo A."/>
            <person name="Kusch H."/>
            <person name="LaButti K."/>
            <person name="Lagendijk E.L."/>
            <person name="Lapidus A."/>
            <person name="Levasseur A."/>
            <person name="Lindquist E."/>
            <person name="Lipzen A."/>
            <person name="Logrieco A.F."/>
            <person name="MacCabe A."/>
            <person name="Maekelae M.R."/>
            <person name="Malavazi I."/>
            <person name="Melin P."/>
            <person name="Meyer V."/>
            <person name="Mielnichuk N."/>
            <person name="Miskei M."/>
            <person name="Molnar A.P."/>
            <person name="Mule G."/>
            <person name="Ngan C.Y."/>
            <person name="Orejas M."/>
            <person name="Orosz E."/>
            <person name="Ouedraogo J.P."/>
            <person name="Overkamp K.M."/>
            <person name="Park H.-S."/>
            <person name="Perrone G."/>
            <person name="Piumi F."/>
            <person name="Punt P.J."/>
            <person name="Ram A.F."/>
            <person name="Ramon A."/>
            <person name="Rauscher S."/>
            <person name="Record E."/>
            <person name="Riano-Pachon D.M."/>
            <person name="Robert V."/>
            <person name="Roehrig J."/>
            <person name="Ruller R."/>
            <person name="Salamov A."/>
            <person name="Salih N.S."/>
            <person name="Samson R.A."/>
            <person name="Sandor E."/>
            <person name="Sanguinetti M."/>
            <person name="Schuetze T."/>
            <person name="Sepcic K."/>
            <person name="Shelest E."/>
            <person name="Sherlock G."/>
            <person name="Sophianopoulou V."/>
            <person name="Squina F.M."/>
            <person name="Sun H."/>
            <person name="Susca A."/>
            <person name="Todd R.B."/>
            <person name="Tsang A."/>
            <person name="Unkles S.E."/>
            <person name="van de Wiele N."/>
            <person name="van Rossen-Uffink D."/>
            <person name="Oliveira J.V."/>
            <person name="Vesth T.C."/>
            <person name="Visser J."/>
            <person name="Yu J.-H."/>
            <person name="Zhou M."/>
            <person name="Andersen M.R."/>
            <person name="Archer D.B."/>
            <person name="Baker S.E."/>
            <person name="Benoit I."/>
            <person name="Brakhage A.A."/>
            <person name="Braus G.H."/>
            <person name="Fischer R."/>
            <person name="Frisvad J.C."/>
            <person name="Goldman G.H."/>
            <person name="Houbraken J."/>
            <person name="Oakley B."/>
            <person name="Pocsi I."/>
            <person name="Scazzocchio C."/>
            <person name="Seiboth B."/>
            <person name="vanKuyk P.A."/>
            <person name="Wortman J."/>
            <person name="Dyer P.S."/>
            <person name="Grigoriev I.V."/>
        </authorList>
    </citation>
    <scope>NUCLEOTIDE SEQUENCE [LARGE SCALE GENOMIC DNA]</scope>
    <source>
        <strain evidence="10">DTO 134E9</strain>
    </source>
</reference>
<evidence type="ECO:0000256" key="5">
    <source>
        <dbReference type="ARBA" id="ARBA00023004"/>
    </source>
</evidence>
<evidence type="ECO:0000256" key="3">
    <source>
        <dbReference type="ARBA" id="ARBA00022723"/>
    </source>
</evidence>
<dbReference type="SUPFAM" id="SSF48264">
    <property type="entry name" value="Cytochrome P450"/>
    <property type="match status" value="1"/>
</dbReference>
<organism evidence="9 10">
    <name type="scientific">Aspergillus wentii DTO 134E9</name>
    <dbReference type="NCBI Taxonomy" id="1073089"/>
    <lineage>
        <taxon>Eukaryota</taxon>
        <taxon>Fungi</taxon>
        <taxon>Dikarya</taxon>
        <taxon>Ascomycota</taxon>
        <taxon>Pezizomycotina</taxon>
        <taxon>Eurotiomycetes</taxon>
        <taxon>Eurotiomycetidae</taxon>
        <taxon>Eurotiales</taxon>
        <taxon>Aspergillaceae</taxon>
        <taxon>Aspergillus</taxon>
        <taxon>Aspergillus subgen. Cremei</taxon>
    </lineage>
</organism>
<keyword evidence="8" id="KW-0812">Transmembrane</keyword>
<dbReference type="Gene3D" id="1.10.630.10">
    <property type="entry name" value="Cytochrome P450"/>
    <property type="match status" value="1"/>
</dbReference>
<dbReference type="GO" id="GO:0005506">
    <property type="term" value="F:iron ion binding"/>
    <property type="evidence" value="ECO:0007669"/>
    <property type="project" value="InterPro"/>
</dbReference>
<dbReference type="Pfam" id="PF00067">
    <property type="entry name" value="p450"/>
    <property type="match status" value="1"/>
</dbReference>
<evidence type="ECO:0000256" key="7">
    <source>
        <dbReference type="RuleBase" id="RU000461"/>
    </source>
</evidence>
<dbReference type="PROSITE" id="PS00086">
    <property type="entry name" value="CYTOCHROME_P450"/>
    <property type="match status" value="1"/>
</dbReference>
<dbReference type="GO" id="GO:0016705">
    <property type="term" value="F:oxidoreductase activity, acting on paired donors, with incorporation or reduction of molecular oxygen"/>
    <property type="evidence" value="ECO:0007669"/>
    <property type="project" value="InterPro"/>
</dbReference>
<dbReference type="PRINTS" id="PR00465">
    <property type="entry name" value="EP450IV"/>
</dbReference>
<name>A0A1L9RYM5_ASPWE</name>
<evidence type="ECO:0000256" key="4">
    <source>
        <dbReference type="ARBA" id="ARBA00023002"/>
    </source>
</evidence>
<feature type="transmembrane region" description="Helical" evidence="8">
    <location>
        <begin position="20"/>
        <end position="39"/>
    </location>
</feature>
<dbReference type="InterPro" id="IPR036396">
    <property type="entry name" value="Cyt_P450_sf"/>
</dbReference>
<dbReference type="InterPro" id="IPR017972">
    <property type="entry name" value="Cyt_P450_CS"/>
</dbReference>